<name>A0A3P6A7Q4_BRAOL</name>
<reference evidence="2" key="1">
    <citation type="submission" date="2018-11" db="EMBL/GenBank/DDBJ databases">
        <authorList>
            <consortium name="Genoscope - CEA"/>
            <person name="William W."/>
        </authorList>
    </citation>
    <scope>NUCLEOTIDE SEQUENCE</scope>
</reference>
<evidence type="ECO:0000256" key="1">
    <source>
        <dbReference type="SAM" id="MobiDB-lite"/>
    </source>
</evidence>
<protein>
    <submittedName>
        <fullName evidence="2">Uncharacterized protein</fullName>
    </submittedName>
</protein>
<organism evidence="2">
    <name type="scientific">Brassica oleracea</name>
    <name type="common">Wild cabbage</name>
    <dbReference type="NCBI Taxonomy" id="3712"/>
    <lineage>
        <taxon>Eukaryota</taxon>
        <taxon>Viridiplantae</taxon>
        <taxon>Streptophyta</taxon>
        <taxon>Embryophyta</taxon>
        <taxon>Tracheophyta</taxon>
        <taxon>Spermatophyta</taxon>
        <taxon>Magnoliopsida</taxon>
        <taxon>eudicotyledons</taxon>
        <taxon>Gunneridae</taxon>
        <taxon>Pentapetalae</taxon>
        <taxon>rosids</taxon>
        <taxon>malvids</taxon>
        <taxon>Brassicales</taxon>
        <taxon>Brassicaceae</taxon>
        <taxon>Brassiceae</taxon>
        <taxon>Brassica</taxon>
    </lineage>
</organism>
<accession>A0A3P6A7Q4</accession>
<dbReference type="AlphaFoldDB" id="A0A3P6A7Q4"/>
<gene>
    <name evidence="2" type="ORF">BOLC3T14157H</name>
</gene>
<proteinExistence type="predicted"/>
<dbReference type="EMBL" id="LR031872">
    <property type="protein sequence ID" value="VDC88067.1"/>
    <property type="molecule type" value="Genomic_DNA"/>
</dbReference>
<feature type="region of interest" description="Disordered" evidence="1">
    <location>
        <begin position="1"/>
        <end position="30"/>
    </location>
</feature>
<sequence length="58" mass="6498">MAHRRLSSAEKGKGIDMEPHQPLRTARVKTPIPDNADLIRKHSLTLIGRVTNKSVQKV</sequence>
<evidence type="ECO:0000313" key="2">
    <source>
        <dbReference type="EMBL" id="VDC88067.1"/>
    </source>
</evidence>
<feature type="compositionally biased region" description="Basic and acidic residues" evidence="1">
    <location>
        <begin position="7"/>
        <end position="21"/>
    </location>
</feature>